<keyword evidence="5 8" id="KW-0812">Transmembrane</keyword>
<feature type="transmembrane region" description="Helical" evidence="8">
    <location>
        <begin position="322"/>
        <end position="344"/>
    </location>
</feature>
<dbReference type="Pfam" id="PF07690">
    <property type="entry name" value="MFS_1"/>
    <property type="match status" value="1"/>
</dbReference>
<evidence type="ECO:0000256" key="3">
    <source>
        <dbReference type="ARBA" id="ARBA00022448"/>
    </source>
</evidence>
<dbReference type="Gene3D" id="1.20.1250.20">
    <property type="entry name" value="MFS general substrate transporter like domains"/>
    <property type="match status" value="1"/>
</dbReference>
<dbReference type="GO" id="GO:0022857">
    <property type="term" value="F:transmembrane transporter activity"/>
    <property type="evidence" value="ECO:0007669"/>
    <property type="project" value="InterPro"/>
</dbReference>
<evidence type="ECO:0000256" key="5">
    <source>
        <dbReference type="ARBA" id="ARBA00022692"/>
    </source>
</evidence>
<dbReference type="AlphaFoldDB" id="A0A6L9XWK0"/>
<feature type="transmembrane region" description="Helical" evidence="8">
    <location>
        <begin position="560"/>
        <end position="579"/>
    </location>
</feature>
<keyword evidence="6 8" id="KW-1133">Transmembrane helix</keyword>
<evidence type="ECO:0000256" key="1">
    <source>
        <dbReference type="ARBA" id="ARBA00004651"/>
    </source>
</evidence>
<dbReference type="InterPro" id="IPR011701">
    <property type="entry name" value="MFS"/>
</dbReference>
<feature type="transmembrane region" description="Helical" evidence="8">
    <location>
        <begin position="375"/>
        <end position="398"/>
    </location>
</feature>
<proteinExistence type="inferred from homology"/>
<dbReference type="FunFam" id="1.20.1720.10:FF:000004">
    <property type="entry name" value="EmrB/QacA family drug resistance transporter"/>
    <property type="match status" value="1"/>
</dbReference>
<dbReference type="SUPFAM" id="SSF103473">
    <property type="entry name" value="MFS general substrate transporter"/>
    <property type="match status" value="1"/>
</dbReference>
<dbReference type="PANTHER" id="PTHR23501">
    <property type="entry name" value="MAJOR FACILITATOR SUPERFAMILY"/>
    <property type="match status" value="1"/>
</dbReference>
<dbReference type="GO" id="GO:0005886">
    <property type="term" value="C:plasma membrane"/>
    <property type="evidence" value="ECO:0007669"/>
    <property type="project" value="UniProtKB-SubCell"/>
</dbReference>
<dbReference type="Proteomes" id="UP000474967">
    <property type="component" value="Unassembled WGS sequence"/>
</dbReference>
<organism evidence="10 11">
    <name type="scientific">Leifsonia tongyongensis</name>
    <dbReference type="NCBI Taxonomy" id="1268043"/>
    <lineage>
        <taxon>Bacteria</taxon>
        <taxon>Bacillati</taxon>
        <taxon>Actinomycetota</taxon>
        <taxon>Actinomycetes</taxon>
        <taxon>Micrococcales</taxon>
        <taxon>Microbacteriaceae</taxon>
        <taxon>Leifsonia</taxon>
    </lineage>
</organism>
<evidence type="ECO:0000256" key="8">
    <source>
        <dbReference type="SAM" id="Phobius"/>
    </source>
</evidence>
<feature type="transmembrane region" description="Helical" evidence="8">
    <location>
        <begin position="247"/>
        <end position="265"/>
    </location>
</feature>
<dbReference type="PROSITE" id="PS50850">
    <property type="entry name" value="MFS"/>
    <property type="match status" value="1"/>
</dbReference>
<keyword evidence="4" id="KW-1003">Cell membrane</keyword>
<evidence type="ECO:0000313" key="11">
    <source>
        <dbReference type="Proteomes" id="UP000474967"/>
    </source>
</evidence>
<evidence type="ECO:0000256" key="4">
    <source>
        <dbReference type="ARBA" id="ARBA00022475"/>
    </source>
</evidence>
<dbReference type="CDD" id="cd17502">
    <property type="entry name" value="MFS_Azr1_MDR_like"/>
    <property type="match status" value="1"/>
</dbReference>
<keyword evidence="3" id="KW-0813">Transport</keyword>
<sequence length="671" mass="71320">MSQATPAAPAAPSQGIMSHKQILFVIFGLMAGMFLSALDQTVVGTAIRTIGDDLHGLSQQAWVTTAYLIVSTISTPIYGKLSDIYGRRPLFIFAIVVFIIGSILASFSTSMVELAFFRAIQGLGAGGLMSMPLAIMGDMLAPRERAKYQGYFLAVFGISSLVGPLVGGLFAGADQILWIAGWRWVFLINVPIGIAALLIVLRYLHLPKHERYSVRIDWWGATAVIVALVPLLLVAEEGRTWGWNSPGAIACYVIGAVGILAFILIEMAMKDDALIPLKLFRSPTFSMATIIGVFVGFGMFGAMLTLPLYLQLVLGSTPTESGLQLLPMILGLMVSSIASGQIIARTGRYRMFPILGTAFLAGGFFYLTFLKYDTGYWFIAGAMLLIGLGLGQLMQTLTIASQNSVGLRDMGVATSASTFFRQIGGTLGTAVLLSLLFALFPTNLTTAFKDDATLSAALNAALDPAVANAPENKQIMALVYDKQVAQITANIPPGTDLSNDQTRAAVVDQVIAQIKANPSGSASSANAAGGGALDDTSFLNGADPRLAKPFLQGFSASAVTVYWVALFVVLIAFVLSLFFKTPPLRSKSALQEAADNKEEAERIAAMEDDEEEKVPVVARVLGAASDDIDSEEYDTGIIAHRAADDFGALIEPGADTASLRAQRPKATPATE</sequence>
<feature type="transmembrane region" description="Helical" evidence="8">
    <location>
        <begin position="184"/>
        <end position="204"/>
    </location>
</feature>
<feature type="transmembrane region" description="Helical" evidence="8">
    <location>
        <begin position="59"/>
        <end position="78"/>
    </location>
</feature>
<feature type="transmembrane region" description="Helical" evidence="8">
    <location>
        <begin position="22"/>
        <end position="47"/>
    </location>
</feature>
<dbReference type="InterPro" id="IPR036259">
    <property type="entry name" value="MFS_trans_sf"/>
</dbReference>
<evidence type="ECO:0000313" key="10">
    <source>
        <dbReference type="EMBL" id="NEN05625.1"/>
    </source>
</evidence>
<evidence type="ECO:0000256" key="6">
    <source>
        <dbReference type="ARBA" id="ARBA00022989"/>
    </source>
</evidence>
<evidence type="ECO:0000259" key="9">
    <source>
        <dbReference type="PROSITE" id="PS50850"/>
    </source>
</evidence>
<dbReference type="Gene3D" id="1.20.1720.10">
    <property type="entry name" value="Multidrug resistance protein D"/>
    <property type="match status" value="1"/>
</dbReference>
<dbReference type="InterPro" id="IPR020846">
    <property type="entry name" value="MFS_dom"/>
</dbReference>
<reference evidence="10 11" key="1">
    <citation type="journal article" date="2014" name="J. Microbiol.">
        <title>Diaminobutyricibacter tongyongensis gen. nov., sp. nov. and Homoserinibacter gongjuensis gen. nov., sp. nov. belong to the family Microbacteriaceae.</title>
        <authorList>
            <person name="Kim S.J."/>
            <person name="Ahn J.H."/>
            <person name="Weon H.Y."/>
            <person name="Hamada M."/>
            <person name="Suzuki K."/>
            <person name="Kwon S.W."/>
        </authorList>
    </citation>
    <scope>NUCLEOTIDE SEQUENCE [LARGE SCALE GENOMIC DNA]</scope>
    <source>
        <strain evidence="10 11">NBRC 108724</strain>
    </source>
</reference>
<feature type="transmembrane region" description="Helical" evidence="8">
    <location>
        <begin position="285"/>
        <end position="310"/>
    </location>
</feature>
<feature type="transmembrane region" description="Helical" evidence="8">
    <location>
        <begin position="419"/>
        <end position="440"/>
    </location>
</feature>
<evidence type="ECO:0000256" key="7">
    <source>
        <dbReference type="ARBA" id="ARBA00023136"/>
    </source>
</evidence>
<name>A0A6L9XWK0_9MICO</name>
<gene>
    <name evidence="10" type="ORF">G3T36_07035</name>
</gene>
<feature type="domain" description="Major facilitator superfamily (MFS) profile" evidence="9">
    <location>
        <begin position="25"/>
        <end position="467"/>
    </location>
</feature>
<dbReference type="NCBIfam" id="TIGR00711">
    <property type="entry name" value="efflux_EmrB"/>
    <property type="match status" value="1"/>
</dbReference>
<keyword evidence="7 8" id="KW-0472">Membrane</keyword>
<dbReference type="EMBL" id="JAAGWY010000001">
    <property type="protein sequence ID" value="NEN05625.1"/>
    <property type="molecule type" value="Genomic_DNA"/>
</dbReference>
<feature type="transmembrane region" description="Helical" evidence="8">
    <location>
        <begin position="351"/>
        <end position="369"/>
    </location>
</feature>
<comment type="similarity">
    <text evidence="2">Belongs to the major facilitator superfamily. TCR/Tet family.</text>
</comment>
<dbReference type="RefSeq" id="WP_163288813.1">
    <property type="nucleotide sequence ID" value="NZ_JAAGWY010000001.1"/>
</dbReference>
<keyword evidence="11" id="KW-1185">Reference proteome</keyword>
<accession>A0A6L9XWK0</accession>
<feature type="transmembrane region" description="Helical" evidence="8">
    <location>
        <begin position="148"/>
        <end position="172"/>
    </location>
</feature>
<protein>
    <submittedName>
        <fullName evidence="10">MFS transporter</fullName>
    </submittedName>
</protein>
<feature type="transmembrane region" description="Helical" evidence="8">
    <location>
        <begin position="90"/>
        <end position="109"/>
    </location>
</feature>
<dbReference type="PANTHER" id="PTHR23501:SF197">
    <property type="entry name" value="COMD"/>
    <property type="match status" value="1"/>
</dbReference>
<dbReference type="InterPro" id="IPR004638">
    <property type="entry name" value="EmrB-like"/>
</dbReference>
<comment type="subcellular location">
    <subcellularLocation>
        <location evidence="1">Cell membrane</location>
        <topology evidence="1">Multi-pass membrane protein</topology>
    </subcellularLocation>
</comment>
<evidence type="ECO:0000256" key="2">
    <source>
        <dbReference type="ARBA" id="ARBA00007520"/>
    </source>
</evidence>
<feature type="transmembrane region" description="Helical" evidence="8">
    <location>
        <begin position="115"/>
        <end position="136"/>
    </location>
</feature>
<feature type="transmembrane region" description="Helical" evidence="8">
    <location>
        <begin position="216"/>
        <end position="235"/>
    </location>
</feature>
<comment type="caution">
    <text evidence="10">The sequence shown here is derived from an EMBL/GenBank/DDBJ whole genome shotgun (WGS) entry which is preliminary data.</text>
</comment>